<organism evidence="2 3">
    <name type="scientific">Alkaliphilus peptidifermentans DSM 18978</name>
    <dbReference type="NCBI Taxonomy" id="1120976"/>
    <lineage>
        <taxon>Bacteria</taxon>
        <taxon>Bacillati</taxon>
        <taxon>Bacillota</taxon>
        <taxon>Clostridia</taxon>
        <taxon>Peptostreptococcales</taxon>
        <taxon>Natronincolaceae</taxon>
        <taxon>Alkaliphilus</taxon>
    </lineage>
</organism>
<gene>
    <name evidence="2" type="ORF">SAMN03080606_01888</name>
</gene>
<evidence type="ECO:0000313" key="3">
    <source>
        <dbReference type="Proteomes" id="UP000198636"/>
    </source>
</evidence>
<evidence type="ECO:0008006" key="4">
    <source>
        <dbReference type="Google" id="ProtNLM"/>
    </source>
</evidence>
<dbReference type="OrthoDB" id="1707719at2"/>
<dbReference type="Proteomes" id="UP000198636">
    <property type="component" value="Unassembled WGS sequence"/>
</dbReference>
<keyword evidence="3" id="KW-1185">Reference proteome</keyword>
<evidence type="ECO:0000256" key="1">
    <source>
        <dbReference type="SAM" id="Coils"/>
    </source>
</evidence>
<dbReference type="STRING" id="1120976.SAMN03080606_01888"/>
<dbReference type="RefSeq" id="WP_091542713.1">
    <property type="nucleotide sequence ID" value="NZ_FMUS01000010.1"/>
</dbReference>
<feature type="coiled-coil region" evidence="1">
    <location>
        <begin position="481"/>
        <end position="508"/>
    </location>
</feature>
<dbReference type="AlphaFoldDB" id="A0A1G5H2B5"/>
<keyword evidence="1" id="KW-0175">Coiled coil</keyword>
<name>A0A1G5H2B5_9FIRM</name>
<dbReference type="EMBL" id="FMUS01000010">
    <property type="protein sequence ID" value="SCY58022.1"/>
    <property type="molecule type" value="Genomic_DNA"/>
</dbReference>
<proteinExistence type="predicted"/>
<accession>A0A1G5H2B5</accession>
<sequence length="528" mass="61913">MEVSSSLQHIVKTSKDFTYYFYLDNNRVIHYDFFDSNNEFIRRKQLDTEPVIDFSVNIDTDDKIHLVSISGIGQLIYYIHYKKKWSNKILSILDIKSNTYKNLNILINNSYSHILCNKTNLLNTMITTIEHMYWNDKDIKKSTVTTYLPGKYQSPYQVAVDKNNCIHLLYKAYHKTNHQLYYCKFNLYNNRWSSGELISNTKDDHSHPHMLIDNNNNLHVVFNTIEDNNFALKYRRKTNIVSNKSKWSEIMDLSNKNANHLAPVLIQDDLMLKVLSKQNNVISEITSRDSGITWSASSKPKLYKIENPILLRYATNNPYEKQAYSLSHLYGFIDNHIKIIGAEIFKEMDDETTNQQKFEEVEVKKTSSAEPKPLIHNSESNHMYQVHKQPIASEDFIATKGVGLDIDLHELVNEIQTYLNRIIPEITKLEEAKKSLEINSKALDPNLNPLDLCTQLHSDLTQLTKEISKFEYEQLGLHSKLDDYQQKLYRLDEKIVKFKKQAMELEDRIMNIWEDSNGFVNRVKNLFR</sequence>
<reference evidence="2 3" key="1">
    <citation type="submission" date="2016-10" db="EMBL/GenBank/DDBJ databases">
        <authorList>
            <person name="de Groot N.N."/>
        </authorList>
    </citation>
    <scope>NUCLEOTIDE SEQUENCE [LARGE SCALE GENOMIC DNA]</scope>
    <source>
        <strain evidence="2 3">DSM 18978</strain>
    </source>
</reference>
<evidence type="ECO:0000313" key="2">
    <source>
        <dbReference type="EMBL" id="SCY58022.1"/>
    </source>
</evidence>
<protein>
    <recommendedName>
        <fullName evidence="4">BNR repeat-containing family member</fullName>
    </recommendedName>
</protein>
<dbReference type="SUPFAM" id="SSF89372">
    <property type="entry name" value="Fucose-specific lectin"/>
    <property type="match status" value="1"/>
</dbReference>